<organism evidence="2 3">
    <name type="scientific">Solibacillus merdavium</name>
    <dbReference type="NCBI Taxonomy" id="2762218"/>
    <lineage>
        <taxon>Bacteria</taxon>
        <taxon>Bacillati</taxon>
        <taxon>Bacillota</taxon>
        <taxon>Bacilli</taxon>
        <taxon>Bacillales</taxon>
        <taxon>Caryophanaceae</taxon>
        <taxon>Solibacillus</taxon>
    </lineage>
</organism>
<feature type="transmembrane region" description="Helical" evidence="1">
    <location>
        <begin position="74"/>
        <end position="92"/>
    </location>
</feature>
<sequence length="133" mass="15260">MIQQRIWAMRLIRFAAIFGFLGVLIGSIMSGEMNYALRPIHAHFVLVGWLSVFAWGIFYYSVPIRKLLYVKVQSILGMIGAVGLCIGMWLHYLDPLNTNETLNMVFFIVGGSILLIAFFLFFIVTFFIEKKEN</sequence>
<feature type="transmembrane region" description="Helical" evidence="1">
    <location>
        <begin position="12"/>
        <end position="30"/>
    </location>
</feature>
<dbReference type="RefSeq" id="WP_191705236.1">
    <property type="nucleotide sequence ID" value="NZ_JACSPW010000022.1"/>
</dbReference>
<comment type="caution">
    <text evidence="2">The sequence shown here is derived from an EMBL/GenBank/DDBJ whole genome shotgun (WGS) entry which is preliminary data.</text>
</comment>
<accession>A0ABR8XS21</accession>
<gene>
    <name evidence="2" type="ORF">H9632_16900</name>
</gene>
<keyword evidence="1" id="KW-0812">Transmembrane</keyword>
<dbReference type="Proteomes" id="UP000600565">
    <property type="component" value="Unassembled WGS sequence"/>
</dbReference>
<protein>
    <recommendedName>
        <fullName evidence="4">Cbb3-type cytochrome c oxidase subunit I</fullName>
    </recommendedName>
</protein>
<dbReference type="Gene3D" id="1.20.210.10">
    <property type="entry name" value="Cytochrome c oxidase-like, subunit I domain"/>
    <property type="match status" value="1"/>
</dbReference>
<dbReference type="EMBL" id="JACSPW010000022">
    <property type="protein sequence ID" value="MBD8034746.1"/>
    <property type="molecule type" value="Genomic_DNA"/>
</dbReference>
<evidence type="ECO:0000313" key="3">
    <source>
        <dbReference type="Proteomes" id="UP000600565"/>
    </source>
</evidence>
<keyword evidence="1" id="KW-0472">Membrane</keyword>
<reference evidence="2 3" key="1">
    <citation type="submission" date="2020-08" db="EMBL/GenBank/DDBJ databases">
        <title>A Genomic Blueprint of the Chicken Gut Microbiome.</title>
        <authorList>
            <person name="Gilroy R."/>
            <person name="Ravi A."/>
            <person name="Getino M."/>
            <person name="Pursley I."/>
            <person name="Horton D.L."/>
            <person name="Alikhan N.-F."/>
            <person name="Baker D."/>
            <person name="Gharbi K."/>
            <person name="Hall N."/>
            <person name="Watson M."/>
            <person name="Adriaenssens E.M."/>
            <person name="Foster-Nyarko E."/>
            <person name="Jarju S."/>
            <person name="Secka A."/>
            <person name="Antonio M."/>
            <person name="Oren A."/>
            <person name="Chaudhuri R."/>
            <person name="La Ragione R.M."/>
            <person name="Hildebrand F."/>
            <person name="Pallen M.J."/>
        </authorList>
    </citation>
    <scope>NUCLEOTIDE SEQUENCE [LARGE SCALE GENOMIC DNA]</scope>
    <source>
        <strain evidence="2 3">Sa1YVA6</strain>
    </source>
</reference>
<proteinExistence type="predicted"/>
<name>A0ABR8XS21_9BACL</name>
<keyword evidence="1" id="KW-1133">Transmembrane helix</keyword>
<evidence type="ECO:0000313" key="2">
    <source>
        <dbReference type="EMBL" id="MBD8034746.1"/>
    </source>
</evidence>
<evidence type="ECO:0000256" key="1">
    <source>
        <dbReference type="SAM" id="Phobius"/>
    </source>
</evidence>
<dbReference type="InterPro" id="IPR036927">
    <property type="entry name" value="Cyt_c_oxase-like_su1_sf"/>
</dbReference>
<feature type="transmembrane region" description="Helical" evidence="1">
    <location>
        <begin position="104"/>
        <end position="128"/>
    </location>
</feature>
<evidence type="ECO:0008006" key="4">
    <source>
        <dbReference type="Google" id="ProtNLM"/>
    </source>
</evidence>
<feature type="transmembrane region" description="Helical" evidence="1">
    <location>
        <begin position="42"/>
        <end position="62"/>
    </location>
</feature>
<keyword evidence="3" id="KW-1185">Reference proteome</keyword>